<comment type="caution">
    <text evidence="6">The sequence shown here is derived from an EMBL/GenBank/DDBJ whole genome shotgun (WGS) entry which is preliminary data.</text>
</comment>
<dbReference type="Proteomes" id="UP000245073">
    <property type="component" value="Unassembled WGS sequence"/>
</dbReference>
<keyword evidence="1" id="KW-0547">Nucleotide-binding</keyword>
<dbReference type="EMBL" id="QDKQ01000034">
    <property type="protein sequence ID" value="PVM90674.1"/>
    <property type="molecule type" value="Genomic_DNA"/>
</dbReference>
<evidence type="ECO:0000313" key="6">
    <source>
        <dbReference type="EMBL" id="PVM90674.1"/>
    </source>
</evidence>
<name>A0A2T9K412_9CAUL</name>
<evidence type="ECO:0000256" key="2">
    <source>
        <dbReference type="ARBA" id="ARBA00022801"/>
    </source>
</evidence>
<dbReference type="InterPro" id="IPR014015">
    <property type="entry name" value="Helicase_SF3_DNA-vir"/>
</dbReference>
<dbReference type="PANTHER" id="PTHR35372">
    <property type="entry name" value="ATP BINDING PROTEIN-RELATED"/>
    <property type="match status" value="1"/>
</dbReference>
<gene>
    <name evidence="6" type="ORF">DDF67_09600</name>
</gene>
<feature type="domain" description="SF3 helicase" evidence="5">
    <location>
        <begin position="218"/>
        <end position="385"/>
    </location>
</feature>
<dbReference type="Pfam" id="PF08706">
    <property type="entry name" value="D5_N"/>
    <property type="match status" value="1"/>
</dbReference>
<keyword evidence="3" id="KW-0067">ATP-binding</keyword>
<evidence type="ECO:0000256" key="4">
    <source>
        <dbReference type="SAM" id="MobiDB-lite"/>
    </source>
</evidence>
<keyword evidence="7" id="KW-1185">Reference proteome</keyword>
<protein>
    <recommendedName>
        <fullName evidence="5">SF3 helicase domain-containing protein</fullName>
    </recommendedName>
</protein>
<dbReference type="InterPro" id="IPR006500">
    <property type="entry name" value="Helicase_put_C_phage/plasmid"/>
</dbReference>
<dbReference type="PROSITE" id="PS51206">
    <property type="entry name" value="SF3_HELICASE_1"/>
    <property type="match status" value="1"/>
</dbReference>
<dbReference type="NCBIfam" id="TIGR01613">
    <property type="entry name" value="primase_Cterm"/>
    <property type="match status" value="1"/>
</dbReference>
<dbReference type="InterPro" id="IPR014818">
    <property type="entry name" value="Phage/plasmid_primase_P4_C"/>
</dbReference>
<feature type="region of interest" description="Disordered" evidence="4">
    <location>
        <begin position="504"/>
        <end position="539"/>
    </location>
</feature>
<dbReference type="GO" id="GO:0005524">
    <property type="term" value="F:ATP binding"/>
    <property type="evidence" value="ECO:0007669"/>
    <property type="project" value="UniProtKB-KW"/>
</dbReference>
<dbReference type="AlphaFoldDB" id="A0A2T9K412"/>
<sequence length="539" mass="59356">MLVADGEFLGASPLSGGPSAKELSAYPLNDFGNALRFIRNVGGQVDQDGEVSDLSAATVLYVRNHGWVGFNGQHWDLKAGEGLARKWAAKVARGMHDQAKILSDEAIEKKLAKKEIDAPYDFAESCGNSGRMDAMLKVAKTYLEVELESFDLDPFALNVKNGTLFFRRVRDDKGKVVRAEVTFKDRHDPADRLTRMADVSYDKTAQAPTFHAVLATWQPQEALRRYLQVLTGYGATGDTTEQAFIIFQGKGRDGKSTFMNMLRKLFGSYAATADVKTFLETGMKGGGDASPDLARLAGDTRLVSTAEPPKNAKLSDDRIKSFTGGGNITARHLREGIFEFEPVGKVFMECNARPQPQGSDEGIWRRLKLLLWENQIQKGTEDKELPRKLAAEWPGILNWIVEGVQRWMVEGLQDPPRVLEAIDEYRKGASPFAEWVSDYLVLDKGASTPASELYASYKTFITDRDEKPMSQTAFGRALADLQVIRGGRDGVGRVLRSGGRLKTEAERAADVVDTQDGDAGGQQYPPSGGFDLPPDDEED</sequence>
<evidence type="ECO:0000313" key="7">
    <source>
        <dbReference type="Proteomes" id="UP000245073"/>
    </source>
</evidence>
<organism evidence="6 7">
    <name type="scientific">Caulobacter endophyticus</name>
    <dbReference type="NCBI Taxonomy" id="2172652"/>
    <lineage>
        <taxon>Bacteria</taxon>
        <taxon>Pseudomonadati</taxon>
        <taxon>Pseudomonadota</taxon>
        <taxon>Alphaproteobacteria</taxon>
        <taxon>Caulobacterales</taxon>
        <taxon>Caulobacteraceae</taxon>
        <taxon>Caulobacter</taxon>
    </lineage>
</organism>
<proteinExistence type="predicted"/>
<accession>A0A2T9K412</accession>
<evidence type="ECO:0000259" key="5">
    <source>
        <dbReference type="PROSITE" id="PS51206"/>
    </source>
</evidence>
<dbReference type="PANTHER" id="PTHR35372:SF2">
    <property type="entry name" value="SF3 HELICASE DOMAIN-CONTAINING PROTEIN"/>
    <property type="match status" value="1"/>
</dbReference>
<dbReference type="InterPro" id="IPR051620">
    <property type="entry name" value="ORF904-like_C"/>
</dbReference>
<dbReference type="GO" id="GO:0016787">
    <property type="term" value="F:hydrolase activity"/>
    <property type="evidence" value="ECO:0007669"/>
    <property type="project" value="UniProtKB-KW"/>
</dbReference>
<dbReference type="InterPro" id="IPR027417">
    <property type="entry name" value="P-loop_NTPase"/>
</dbReference>
<dbReference type="SMART" id="SM00885">
    <property type="entry name" value="D5_N"/>
    <property type="match status" value="1"/>
</dbReference>
<evidence type="ECO:0000256" key="1">
    <source>
        <dbReference type="ARBA" id="ARBA00022741"/>
    </source>
</evidence>
<reference evidence="6 7" key="1">
    <citation type="submission" date="2018-04" db="EMBL/GenBank/DDBJ databases">
        <title>The genome sequence of Caulobacter sp. 744.</title>
        <authorList>
            <person name="Gao J."/>
            <person name="Sun J."/>
        </authorList>
    </citation>
    <scope>NUCLEOTIDE SEQUENCE [LARGE SCALE GENOMIC DNA]</scope>
    <source>
        <strain evidence="6 7">774</strain>
    </source>
</reference>
<keyword evidence="2" id="KW-0378">Hydrolase</keyword>
<dbReference type="Gene3D" id="3.40.50.300">
    <property type="entry name" value="P-loop containing nucleotide triphosphate hydrolases"/>
    <property type="match status" value="1"/>
</dbReference>
<evidence type="ECO:0000256" key="3">
    <source>
        <dbReference type="ARBA" id="ARBA00022840"/>
    </source>
</evidence>